<evidence type="ECO:0000256" key="1">
    <source>
        <dbReference type="SAM" id="MobiDB-lite"/>
    </source>
</evidence>
<organism evidence="2 3">
    <name type="scientific">Xenopus laevis</name>
    <name type="common">African clawed frog</name>
    <dbReference type="NCBI Taxonomy" id="8355"/>
    <lineage>
        <taxon>Eukaryota</taxon>
        <taxon>Metazoa</taxon>
        <taxon>Chordata</taxon>
        <taxon>Craniata</taxon>
        <taxon>Vertebrata</taxon>
        <taxon>Euteleostomi</taxon>
        <taxon>Amphibia</taxon>
        <taxon>Batrachia</taxon>
        <taxon>Anura</taxon>
        <taxon>Pipoidea</taxon>
        <taxon>Pipidae</taxon>
        <taxon>Xenopodinae</taxon>
        <taxon>Xenopus</taxon>
        <taxon>Xenopus</taxon>
    </lineage>
</organism>
<gene>
    <name evidence="2" type="ORF">XELAEV_18033254mg</name>
</gene>
<sequence>MGDFAEAHNDLADSHTKTQAELERLTDKVTDLEDLENHVSDLLKAILPELQTLEMAMDRKYRVLKHRAAPDSAPRDITKFLRQNNIPFRWEYRAKLIVQRNRVPTIMSTVSEAKKAQPRWDIPTVAEDSTRPWQQTPPHSSRKLQKEWQKPSVKPTTR</sequence>
<evidence type="ECO:0000313" key="3">
    <source>
        <dbReference type="Proteomes" id="UP000694892"/>
    </source>
</evidence>
<name>A0A974CK09_XENLA</name>
<dbReference type="AlphaFoldDB" id="A0A974CK09"/>
<evidence type="ECO:0000313" key="2">
    <source>
        <dbReference type="EMBL" id="OCT74292.1"/>
    </source>
</evidence>
<dbReference type="Proteomes" id="UP000694892">
    <property type="component" value="Chromosome 6S"/>
</dbReference>
<dbReference type="EMBL" id="CM004477">
    <property type="protein sequence ID" value="OCT74292.1"/>
    <property type="molecule type" value="Genomic_DNA"/>
</dbReference>
<accession>A0A974CK09</accession>
<reference evidence="3" key="1">
    <citation type="journal article" date="2016" name="Nature">
        <title>Genome evolution in the allotetraploid frog Xenopus laevis.</title>
        <authorList>
            <person name="Session A.M."/>
            <person name="Uno Y."/>
            <person name="Kwon T."/>
            <person name="Chapman J.A."/>
            <person name="Toyoda A."/>
            <person name="Takahashi S."/>
            <person name="Fukui A."/>
            <person name="Hikosaka A."/>
            <person name="Suzuki A."/>
            <person name="Kondo M."/>
            <person name="van Heeringen S.J."/>
            <person name="Quigley I."/>
            <person name="Heinz S."/>
            <person name="Ogino H."/>
            <person name="Ochi H."/>
            <person name="Hellsten U."/>
            <person name="Lyons J.B."/>
            <person name="Simakov O."/>
            <person name="Putnam N."/>
            <person name="Stites J."/>
            <person name="Kuroki Y."/>
            <person name="Tanaka T."/>
            <person name="Michiue T."/>
            <person name="Watanabe M."/>
            <person name="Bogdanovic O."/>
            <person name="Lister R."/>
            <person name="Georgiou G."/>
            <person name="Paranjpe S.S."/>
            <person name="van Kruijsbergen I."/>
            <person name="Shu S."/>
            <person name="Carlson J."/>
            <person name="Kinoshita T."/>
            <person name="Ohta Y."/>
            <person name="Mawaribuchi S."/>
            <person name="Jenkins J."/>
            <person name="Grimwood J."/>
            <person name="Schmutz J."/>
            <person name="Mitros T."/>
            <person name="Mozaffari S.V."/>
            <person name="Suzuki Y."/>
            <person name="Haramoto Y."/>
            <person name="Yamamoto T.S."/>
            <person name="Takagi C."/>
            <person name="Heald R."/>
            <person name="Miller K."/>
            <person name="Haudenschild C."/>
            <person name="Kitzman J."/>
            <person name="Nakayama T."/>
            <person name="Izutsu Y."/>
            <person name="Robert J."/>
            <person name="Fortriede J."/>
            <person name="Burns K."/>
            <person name="Lotay V."/>
            <person name="Karimi K."/>
            <person name="Yasuoka Y."/>
            <person name="Dichmann D.S."/>
            <person name="Flajnik M.F."/>
            <person name="Houston D.W."/>
            <person name="Shendure J."/>
            <person name="DuPasquier L."/>
            <person name="Vize P.D."/>
            <person name="Zorn A.M."/>
            <person name="Ito M."/>
            <person name="Marcotte E.M."/>
            <person name="Wallingford J.B."/>
            <person name="Ito Y."/>
            <person name="Asashima M."/>
            <person name="Ueno N."/>
            <person name="Matsuda Y."/>
            <person name="Veenstra G.J."/>
            <person name="Fujiyama A."/>
            <person name="Harland R.M."/>
            <person name="Taira M."/>
            <person name="Rokhsar D.S."/>
        </authorList>
    </citation>
    <scope>NUCLEOTIDE SEQUENCE [LARGE SCALE GENOMIC DNA]</scope>
    <source>
        <strain evidence="3">J</strain>
    </source>
</reference>
<proteinExistence type="predicted"/>
<protein>
    <submittedName>
        <fullName evidence="2">Uncharacterized protein</fullName>
    </submittedName>
</protein>
<feature type="region of interest" description="Disordered" evidence="1">
    <location>
        <begin position="114"/>
        <end position="158"/>
    </location>
</feature>